<evidence type="ECO:0000256" key="1">
    <source>
        <dbReference type="SAM" id="Coils"/>
    </source>
</evidence>
<dbReference type="AlphaFoldDB" id="A0A4R2RJP2"/>
<gene>
    <name evidence="6" type="ORF">EDD73_1451</name>
</gene>
<dbReference type="Pfam" id="PF13007">
    <property type="entry name" value="LZ_Tnp_IS66"/>
    <property type="match status" value="1"/>
</dbReference>
<dbReference type="Proteomes" id="UP000294813">
    <property type="component" value="Unassembled WGS sequence"/>
</dbReference>
<evidence type="ECO:0000259" key="3">
    <source>
        <dbReference type="Pfam" id="PF03050"/>
    </source>
</evidence>
<dbReference type="Pfam" id="PF03050">
    <property type="entry name" value="DDE_Tnp_IS66"/>
    <property type="match status" value="1"/>
</dbReference>
<feature type="compositionally biased region" description="Low complexity" evidence="2">
    <location>
        <begin position="15"/>
        <end position="28"/>
    </location>
</feature>
<feature type="region of interest" description="Disordered" evidence="2">
    <location>
        <begin position="1"/>
        <end position="28"/>
    </location>
</feature>
<accession>A0A4R2RJP2</accession>
<dbReference type="InterPro" id="IPR004291">
    <property type="entry name" value="Transposase_IS66_central"/>
</dbReference>
<feature type="coiled-coil region" evidence="1">
    <location>
        <begin position="29"/>
        <end position="56"/>
    </location>
</feature>
<evidence type="ECO:0000313" key="7">
    <source>
        <dbReference type="Proteomes" id="UP000294813"/>
    </source>
</evidence>
<evidence type="ECO:0000259" key="5">
    <source>
        <dbReference type="Pfam" id="PF13007"/>
    </source>
</evidence>
<dbReference type="InterPro" id="IPR024463">
    <property type="entry name" value="Transposase_TnpC_homeodom"/>
</dbReference>
<proteinExistence type="predicted"/>
<dbReference type="InterPro" id="IPR024474">
    <property type="entry name" value="Znf_dom_IS66"/>
</dbReference>
<evidence type="ECO:0000259" key="4">
    <source>
        <dbReference type="Pfam" id="PF13005"/>
    </source>
</evidence>
<feature type="domain" description="Transposase IS66 zinc-finger binding" evidence="4">
    <location>
        <begin position="133"/>
        <end position="176"/>
    </location>
</feature>
<keyword evidence="7" id="KW-1185">Reference proteome</keyword>
<protein>
    <submittedName>
        <fullName evidence="6">Transposase</fullName>
    </submittedName>
</protein>
<feature type="domain" description="Transposase IS66 central" evidence="3">
    <location>
        <begin position="197"/>
        <end position="473"/>
    </location>
</feature>
<evidence type="ECO:0000313" key="6">
    <source>
        <dbReference type="EMBL" id="TCP59891.1"/>
    </source>
</evidence>
<dbReference type="NCBIfam" id="NF033517">
    <property type="entry name" value="transpos_IS66"/>
    <property type="match status" value="1"/>
</dbReference>
<sequence>MKKTTTTPDNHIHSPHVVPPVSASPEPSIAELQKRCEQLAQQNTELTAKLKWYEEQFRLQQHRRFGASSERSEPEQDQLQLFNEAETEALAVLAEPTLETITYQRRKATGQREVRFDHLPVETIEYRLTEEAQICSCCGGALHEMSKEERNELQIVPAQVKVVKHVRYVYACRRCEREAIQTPIVTAPMPKPVLKGSLVSPSMMAYVMNQKYMDSIPLYRQEQQFLRLGVELSRQNLANWMLYGAHRWLSLLYGRMKQILVAQPILHADETTVQVLHEPNRAAETTSYLWLYRTGREGPPIILYDYQQTRAGTHPRQFLAGFKGYLHVDGYAGYHGIPDVTLLCCWSHSRRKFDEAIKALPEGKRSTTGVVHEGLEFCNRLFAIERDLHDVTPEERYTARLARSKPVLDAFLAWLQTQSAQVLPKSALGQAIAYCLNQWTKLEGFLLDGRLEIDNNRSERSIKPFVIGRNYVLT</sequence>
<evidence type="ECO:0000256" key="2">
    <source>
        <dbReference type="SAM" id="MobiDB-lite"/>
    </source>
</evidence>
<dbReference type="InterPro" id="IPR052344">
    <property type="entry name" value="Transposase-related"/>
</dbReference>
<keyword evidence="1" id="KW-0175">Coiled coil</keyword>
<comment type="caution">
    <text evidence="6">The sequence shown here is derived from an EMBL/GenBank/DDBJ whole genome shotgun (WGS) entry which is preliminary data.</text>
</comment>
<organism evidence="6 7">
    <name type="scientific">Heliophilum fasciatum</name>
    <dbReference type="NCBI Taxonomy" id="35700"/>
    <lineage>
        <taxon>Bacteria</taxon>
        <taxon>Bacillati</taxon>
        <taxon>Bacillota</taxon>
        <taxon>Clostridia</taxon>
        <taxon>Eubacteriales</taxon>
        <taxon>Heliobacteriaceae</taxon>
        <taxon>Heliophilum</taxon>
    </lineage>
</organism>
<feature type="domain" description="Transposase TnpC homeodomain" evidence="5">
    <location>
        <begin position="52"/>
        <end position="124"/>
    </location>
</feature>
<reference evidence="6 7" key="1">
    <citation type="submission" date="2019-03" db="EMBL/GenBank/DDBJ databases">
        <title>Genomic Encyclopedia of Type Strains, Phase IV (KMG-IV): sequencing the most valuable type-strain genomes for metagenomic binning, comparative biology and taxonomic classification.</title>
        <authorList>
            <person name="Goeker M."/>
        </authorList>
    </citation>
    <scope>NUCLEOTIDE SEQUENCE [LARGE SCALE GENOMIC DNA]</scope>
    <source>
        <strain evidence="6 7">DSM 11170</strain>
    </source>
</reference>
<name>A0A4R2RJP2_9FIRM</name>
<dbReference type="EMBL" id="SLXT01000045">
    <property type="protein sequence ID" value="TCP59891.1"/>
    <property type="molecule type" value="Genomic_DNA"/>
</dbReference>
<dbReference type="PANTHER" id="PTHR33678">
    <property type="entry name" value="BLL1576 PROTEIN"/>
    <property type="match status" value="1"/>
</dbReference>
<dbReference type="Pfam" id="PF13005">
    <property type="entry name" value="zf-IS66"/>
    <property type="match status" value="1"/>
</dbReference>